<sequence>MNSSLSRRRAASTLHSVANIVNLGDSRGMDNLAVDGHLSDENVSVELACLKERLDEDSSVVVSIERSGQHISLSKHATRALREILDTALTPSPEDDNPARRITTQQAARILGVSRPFVIKLLDQGEMPFERLGPSRHRRLKLSDVVDYQTRMQQVRRVALATMTEEAFTAGLYDETA</sequence>
<feature type="domain" description="Helix-turn-helix" evidence="1">
    <location>
        <begin position="103"/>
        <end position="151"/>
    </location>
</feature>
<keyword evidence="3" id="KW-1185">Reference proteome</keyword>
<proteinExistence type="predicted"/>
<dbReference type="InterPro" id="IPR041657">
    <property type="entry name" value="HTH_17"/>
</dbReference>
<dbReference type="KEGG" id="psai:C3B54_111450"/>
<dbReference type="InterPro" id="IPR009061">
    <property type="entry name" value="DNA-bd_dom_put_sf"/>
</dbReference>
<dbReference type="Pfam" id="PF12728">
    <property type="entry name" value="HTH_17"/>
    <property type="match status" value="1"/>
</dbReference>
<evidence type="ECO:0000313" key="3">
    <source>
        <dbReference type="Proteomes" id="UP000243077"/>
    </source>
</evidence>
<protein>
    <submittedName>
        <fullName evidence="2">Antitoxin</fullName>
    </submittedName>
</protein>
<dbReference type="AlphaFoldDB" id="A0A2L2BS00"/>
<evidence type="ECO:0000313" key="2">
    <source>
        <dbReference type="EMBL" id="AVG24392.1"/>
    </source>
</evidence>
<name>A0A2L2BS00_9MICO</name>
<reference evidence="2 3" key="1">
    <citation type="submission" date="2018-02" db="EMBL/GenBank/DDBJ databases">
        <title>Complete genome of the streamlined marine actinobacterium Pontimonas salivibrio CL-TW6 adapted to coastal planktonic lifestype.</title>
        <authorList>
            <person name="Cho B.C."/>
            <person name="Hardies S.C."/>
            <person name="Jang G.I."/>
            <person name="Hwang C.Y."/>
        </authorList>
    </citation>
    <scope>NUCLEOTIDE SEQUENCE [LARGE SCALE GENOMIC DNA]</scope>
    <source>
        <strain evidence="2 3">CL-TW6</strain>
    </source>
</reference>
<evidence type="ECO:0000259" key="1">
    <source>
        <dbReference type="Pfam" id="PF12728"/>
    </source>
</evidence>
<dbReference type="NCBIfam" id="TIGR01764">
    <property type="entry name" value="excise"/>
    <property type="match status" value="1"/>
</dbReference>
<accession>A0A2L2BS00</accession>
<dbReference type="SUPFAM" id="SSF46955">
    <property type="entry name" value="Putative DNA-binding domain"/>
    <property type="match status" value="1"/>
</dbReference>
<organism evidence="2 3">
    <name type="scientific">Pontimonas salivibrio</name>
    <dbReference type="NCBI Taxonomy" id="1159327"/>
    <lineage>
        <taxon>Bacteria</taxon>
        <taxon>Bacillati</taxon>
        <taxon>Actinomycetota</taxon>
        <taxon>Actinomycetes</taxon>
        <taxon>Micrococcales</taxon>
        <taxon>Microbacteriaceae</taxon>
        <taxon>Pontimonas</taxon>
    </lineage>
</organism>
<gene>
    <name evidence="2" type="ORF">C3B54_111450</name>
</gene>
<dbReference type="EMBL" id="CP026923">
    <property type="protein sequence ID" value="AVG24392.1"/>
    <property type="molecule type" value="Genomic_DNA"/>
</dbReference>
<dbReference type="Proteomes" id="UP000243077">
    <property type="component" value="Chromosome"/>
</dbReference>
<dbReference type="InterPro" id="IPR010093">
    <property type="entry name" value="SinI_DNA-bd"/>
</dbReference>
<dbReference type="GO" id="GO:0003677">
    <property type="term" value="F:DNA binding"/>
    <property type="evidence" value="ECO:0007669"/>
    <property type="project" value="InterPro"/>
</dbReference>